<dbReference type="Gene3D" id="3.30.70.100">
    <property type="match status" value="1"/>
</dbReference>
<keyword evidence="3" id="KW-1185">Reference proteome</keyword>
<keyword evidence="2" id="KW-0503">Monooxygenase</keyword>
<proteinExistence type="predicted"/>
<evidence type="ECO:0000259" key="1">
    <source>
        <dbReference type="PROSITE" id="PS51725"/>
    </source>
</evidence>
<gene>
    <name evidence="2" type="ORF">U1T56_18480</name>
</gene>
<evidence type="ECO:0000313" key="2">
    <source>
        <dbReference type="EMBL" id="MEK0085144.1"/>
    </source>
</evidence>
<dbReference type="InterPro" id="IPR050744">
    <property type="entry name" value="AI-2_Isomerase_LsrG"/>
</dbReference>
<organism evidence="2 3">
    <name type="scientific">Benzoatithermus flavus</name>
    <dbReference type="NCBI Taxonomy" id="3108223"/>
    <lineage>
        <taxon>Bacteria</taxon>
        <taxon>Pseudomonadati</taxon>
        <taxon>Pseudomonadota</taxon>
        <taxon>Alphaproteobacteria</taxon>
        <taxon>Geminicoccales</taxon>
        <taxon>Geminicoccaceae</taxon>
        <taxon>Benzoatithermus</taxon>
    </lineage>
</organism>
<dbReference type="EMBL" id="JBBLZC010000022">
    <property type="protein sequence ID" value="MEK0085144.1"/>
    <property type="molecule type" value="Genomic_DNA"/>
</dbReference>
<protein>
    <submittedName>
        <fullName evidence="2">Quinol monooxygenase</fullName>
        <ecNumber evidence="2">1.-.-.-</ecNumber>
    </submittedName>
</protein>
<evidence type="ECO:0000313" key="3">
    <source>
        <dbReference type="Proteomes" id="UP001375743"/>
    </source>
</evidence>
<name>A0ABU8XW28_9PROT</name>
<dbReference type="InterPro" id="IPR007138">
    <property type="entry name" value="ABM_dom"/>
</dbReference>
<dbReference type="PANTHER" id="PTHR33336">
    <property type="entry name" value="QUINOL MONOOXYGENASE YGIN-RELATED"/>
    <property type="match status" value="1"/>
</dbReference>
<dbReference type="RefSeq" id="WP_418160991.1">
    <property type="nucleotide sequence ID" value="NZ_JBBLZC010000022.1"/>
</dbReference>
<dbReference type="SUPFAM" id="SSF54909">
    <property type="entry name" value="Dimeric alpha+beta barrel"/>
    <property type="match status" value="1"/>
</dbReference>
<dbReference type="GO" id="GO:0004497">
    <property type="term" value="F:monooxygenase activity"/>
    <property type="evidence" value="ECO:0007669"/>
    <property type="project" value="UniProtKB-KW"/>
</dbReference>
<keyword evidence="2" id="KW-0560">Oxidoreductase</keyword>
<dbReference type="PANTHER" id="PTHR33336:SF1">
    <property type="entry name" value="(4S)-4-HYDROXY-5-PHOSPHONOOXYPENTANE-2,3-DIONE ISOMERASE"/>
    <property type="match status" value="1"/>
</dbReference>
<sequence length="99" mass="10988">MDRRHVILVEFTLAPATRDAFRALVLENAAASMQREPGCRRFDVLVPEGDPGDRVILYEIYDDAAAFEAHLASEHYRRFAEAAGPLVLTKAVTRLGFAA</sequence>
<accession>A0ABU8XW28</accession>
<comment type="caution">
    <text evidence="2">The sequence shown here is derived from an EMBL/GenBank/DDBJ whole genome shotgun (WGS) entry which is preliminary data.</text>
</comment>
<dbReference type="Proteomes" id="UP001375743">
    <property type="component" value="Unassembled WGS sequence"/>
</dbReference>
<reference evidence="2 3" key="1">
    <citation type="submission" date="2024-01" db="EMBL/GenBank/DDBJ databases">
        <title>Multi-omics insights into the function and evolution of sodium benzoate biodegradation pathways in Benzoatithermus flavus gen. nov., sp. nov. from hot spring.</title>
        <authorList>
            <person name="Hu C.-J."/>
            <person name="Li W.-J."/>
        </authorList>
    </citation>
    <scope>NUCLEOTIDE SEQUENCE [LARGE SCALE GENOMIC DNA]</scope>
    <source>
        <strain evidence="2 3">SYSU G07066</strain>
    </source>
</reference>
<dbReference type="EC" id="1.-.-.-" evidence="2"/>
<feature type="domain" description="ABM" evidence="1">
    <location>
        <begin position="5"/>
        <end position="97"/>
    </location>
</feature>
<dbReference type="PROSITE" id="PS51725">
    <property type="entry name" value="ABM"/>
    <property type="match status" value="1"/>
</dbReference>
<dbReference type="Pfam" id="PF03992">
    <property type="entry name" value="ABM"/>
    <property type="match status" value="1"/>
</dbReference>
<dbReference type="InterPro" id="IPR011008">
    <property type="entry name" value="Dimeric_a/b-barrel"/>
</dbReference>